<proteinExistence type="predicted"/>
<protein>
    <submittedName>
        <fullName evidence="1">Uncharacterized protein</fullName>
    </submittedName>
</protein>
<comment type="caution">
    <text evidence="1">The sequence shown here is derived from an EMBL/GenBank/DDBJ whole genome shotgun (WGS) entry which is preliminary data.</text>
</comment>
<evidence type="ECO:0000313" key="2">
    <source>
        <dbReference type="Proteomes" id="UP000321750"/>
    </source>
</evidence>
<evidence type="ECO:0000313" key="1">
    <source>
        <dbReference type="EMBL" id="GEP11582.1"/>
    </source>
</evidence>
<gene>
    <name evidence="1" type="ORF">MGN01_34270</name>
</gene>
<organism evidence="1 2">
    <name type="scientific">Methylobacterium gnaphalii</name>
    <dbReference type="NCBI Taxonomy" id="1010610"/>
    <lineage>
        <taxon>Bacteria</taxon>
        <taxon>Pseudomonadati</taxon>
        <taxon>Pseudomonadota</taxon>
        <taxon>Alphaproteobacteria</taxon>
        <taxon>Hyphomicrobiales</taxon>
        <taxon>Methylobacteriaceae</taxon>
        <taxon>Methylobacterium</taxon>
    </lineage>
</organism>
<keyword evidence="2" id="KW-1185">Reference proteome</keyword>
<dbReference type="Proteomes" id="UP000321750">
    <property type="component" value="Unassembled WGS sequence"/>
</dbReference>
<dbReference type="EMBL" id="BJZV01000020">
    <property type="protein sequence ID" value="GEP11582.1"/>
    <property type="molecule type" value="Genomic_DNA"/>
</dbReference>
<dbReference type="RefSeq" id="WP_147048001.1">
    <property type="nucleotide sequence ID" value="NZ_BJZV01000020.1"/>
</dbReference>
<reference evidence="1 2" key="1">
    <citation type="submission" date="2019-07" db="EMBL/GenBank/DDBJ databases">
        <title>Whole genome shotgun sequence of Methylobacterium gnaphalii NBRC 107716.</title>
        <authorList>
            <person name="Hosoyama A."/>
            <person name="Uohara A."/>
            <person name="Ohji S."/>
            <person name="Ichikawa N."/>
        </authorList>
    </citation>
    <scope>NUCLEOTIDE SEQUENCE [LARGE SCALE GENOMIC DNA]</scope>
    <source>
        <strain evidence="1 2">NBRC 107716</strain>
    </source>
</reference>
<name>A0A512JNR6_9HYPH</name>
<sequence>MTTSISEHFAGARFGGPVSAIRARAAADARFLRALARSARVDGLPHSELRATNARIAARNVLDHARRMSSLIPAAIGGIQPAEMVD</sequence>
<accession>A0A512JNR6</accession>
<dbReference type="AlphaFoldDB" id="A0A512JNR6"/>